<feature type="transmembrane region" description="Helical" evidence="1">
    <location>
        <begin position="85"/>
        <end position="106"/>
    </location>
</feature>
<gene>
    <name evidence="4" type="ORF">FAZ15_15080</name>
</gene>
<dbReference type="InterPro" id="IPR006860">
    <property type="entry name" value="FecR"/>
</dbReference>
<dbReference type="AlphaFoldDB" id="A0A4U0NKB8"/>
<protein>
    <submittedName>
        <fullName evidence="4">FecR family protein</fullName>
    </submittedName>
</protein>
<dbReference type="RefSeq" id="WP_136902155.1">
    <property type="nucleotide sequence ID" value="NZ_SUME01000006.1"/>
</dbReference>
<dbReference type="InterPro" id="IPR032508">
    <property type="entry name" value="FecR_C"/>
</dbReference>
<dbReference type="InterPro" id="IPR012373">
    <property type="entry name" value="Ferrdict_sens_TM"/>
</dbReference>
<accession>A0A4U0NKB8</accession>
<feature type="domain" description="FecR protein" evidence="2">
    <location>
        <begin position="137"/>
        <end position="226"/>
    </location>
</feature>
<dbReference type="GO" id="GO:0016989">
    <property type="term" value="F:sigma factor antagonist activity"/>
    <property type="evidence" value="ECO:0007669"/>
    <property type="project" value="TreeGrafter"/>
</dbReference>
<dbReference type="Pfam" id="PF04773">
    <property type="entry name" value="FecR"/>
    <property type="match status" value="1"/>
</dbReference>
<feature type="domain" description="Protein FecR C-terminal" evidence="3">
    <location>
        <begin position="285"/>
        <end position="347"/>
    </location>
</feature>
<keyword evidence="1" id="KW-0472">Membrane</keyword>
<dbReference type="Gene3D" id="2.60.120.1440">
    <property type="match status" value="1"/>
</dbReference>
<dbReference type="PANTHER" id="PTHR30273">
    <property type="entry name" value="PERIPLASMIC SIGNAL SENSOR AND SIGMA FACTOR ACTIVATOR FECR-RELATED"/>
    <property type="match status" value="1"/>
</dbReference>
<dbReference type="Pfam" id="PF16344">
    <property type="entry name" value="FecR_C"/>
    <property type="match status" value="1"/>
</dbReference>
<evidence type="ECO:0000313" key="4">
    <source>
        <dbReference type="EMBL" id="TJZ54795.1"/>
    </source>
</evidence>
<dbReference type="Proteomes" id="UP000306808">
    <property type="component" value="Unassembled WGS sequence"/>
</dbReference>
<keyword evidence="5" id="KW-1185">Reference proteome</keyword>
<evidence type="ECO:0000259" key="2">
    <source>
        <dbReference type="Pfam" id="PF04773"/>
    </source>
</evidence>
<evidence type="ECO:0000259" key="3">
    <source>
        <dbReference type="Pfam" id="PF16344"/>
    </source>
</evidence>
<dbReference type="OrthoDB" id="934696at2"/>
<organism evidence="4 5">
    <name type="scientific">Sphingobacterium olei</name>
    <dbReference type="NCBI Taxonomy" id="2571155"/>
    <lineage>
        <taxon>Bacteria</taxon>
        <taxon>Pseudomonadati</taxon>
        <taxon>Bacteroidota</taxon>
        <taxon>Sphingobacteriia</taxon>
        <taxon>Sphingobacteriales</taxon>
        <taxon>Sphingobacteriaceae</taxon>
        <taxon>Sphingobacterium</taxon>
    </lineage>
</organism>
<keyword evidence="1" id="KW-1133">Transmembrane helix</keyword>
<reference evidence="4 5" key="1">
    <citation type="submission" date="2019-04" db="EMBL/GenBank/DDBJ databases">
        <title>Sphingobacterium olei sp. nov., isolated from oil-contaminated soil.</title>
        <authorList>
            <person name="Liu B."/>
        </authorList>
    </citation>
    <scope>NUCLEOTIDE SEQUENCE [LARGE SCALE GENOMIC DNA]</scope>
    <source>
        <strain evidence="4 5">HAL-9</strain>
    </source>
</reference>
<dbReference type="EMBL" id="SUME01000006">
    <property type="protein sequence ID" value="TJZ54795.1"/>
    <property type="molecule type" value="Genomic_DNA"/>
</dbReference>
<name>A0A4U0NKB8_9SPHI</name>
<sequence length="370" mass="42378">MKFGKNKRNDQDDRLEQHQVRKKIWEAPSIIEDIFPDKDWQLFEGNPLHDHIPSAKMAKHIEEEIHKETEQQERNERRSHSLQRFTRYTAAAVILVLLSFNLWRWVTPNPDAVIPSYVEQHEKPVQDSSWISVTNDKQGIQTLTLPDQSTIKLFAQTTVRYLRNFPGDSREIYLDGKAYFSVTKDADRPFSVYTGETKTTALGTSFTIDTRTNSRYTSVQLHTGKVVVASLAAIPAFENVFLNNSGERLSFDTNMRIIEHKRGHAKKTTLPPTPTIEKNTVTLLQMDNIPLPNVFVALTTAYNTPIKIGEQGISKILYTGNIDPQRETLEEVLAVICLINNLRYVTETDGSYTIYSQDKGTKEEHKNENL</sequence>
<keyword evidence="1" id="KW-0812">Transmembrane</keyword>
<evidence type="ECO:0000256" key="1">
    <source>
        <dbReference type="SAM" id="Phobius"/>
    </source>
</evidence>
<dbReference type="PANTHER" id="PTHR30273:SF2">
    <property type="entry name" value="PROTEIN FECR"/>
    <property type="match status" value="1"/>
</dbReference>
<evidence type="ECO:0000313" key="5">
    <source>
        <dbReference type="Proteomes" id="UP000306808"/>
    </source>
</evidence>
<comment type="caution">
    <text evidence="4">The sequence shown here is derived from an EMBL/GenBank/DDBJ whole genome shotgun (WGS) entry which is preliminary data.</text>
</comment>
<proteinExistence type="predicted"/>
<dbReference type="Gene3D" id="3.55.50.30">
    <property type="match status" value="1"/>
</dbReference>